<gene>
    <name evidence="1" type="ORF">GLOINDRAFT_18139</name>
</gene>
<dbReference type="AlphaFoldDB" id="U9UQG7"/>
<dbReference type="HOGENOM" id="CLU_000288_7_17_1"/>
<reference evidence="1" key="1">
    <citation type="submission" date="2013-07" db="EMBL/GenBank/DDBJ databases">
        <title>The genome of an arbuscular mycorrhizal fungus provides insights into the evolution of the oldest plant symbiosis.</title>
        <authorList>
            <consortium name="DOE Joint Genome Institute"/>
            <person name="Tisserant E."/>
            <person name="Malbreil M."/>
            <person name="Kuo A."/>
            <person name="Kohler A."/>
            <person name="Symeonidi A."/>
            <person name="Balestrini R."/>
            <person name="Charron P."/>
            <person name="Duensing N."/>
            <person name="Frei-dit-Frey N."/>
            <person name="Gianinazzi-Pearson V."/>
            <person name="Gilbert B."/>
            <person name="Handa Y."/>
            <person name="Hijri M."/>
            <person name="Kaul R."/>
            <person name="Kawaguchi M."/>
            <person name="Krajinski F."/>
            <person name="Lammers P."/>
            <person name="Lapierre D."/>
            <person name="Masclaux F.G."/>
            <person name="Murat C."/>
            <person name="Morin E."/>
            <person name="Ndikumana S."/>
            <person name="Pagni M."/>
            <person name="Petitpierre D."/>
            <person name="Requena N."/>
            <person name="Rosikiewicz P."/>
            <person name="Riley R."/>
            <person name="Saito K."/>
            <person name="San Clemente H."/>
            <person name="Shapiro H."/>
            <person name="van Tuinen D."/>
            <person name="Becard G."/>
            <person name="Bonfante P."/>
            <person name="Paszkowski U."/>
            <person name="Shachar-Hill Y."/>
            <person name="Young J.P."/>
            <person name="Sanders I.R."/>
            <person name="Henrissat B."/>
            <person name="Rensing S.A."/>
            <person name="Grigoriev I.V."/>
            <person name="Corradi N."/>
            <person name="Roux C."/>
            <person name="Martin F."/>
        </authorList>
    </citation>
    <scope>NUCLEOTIDE SEQUENCE</scope>
    <source>
        <strain evidence="1">DAOM 197198</strain>
    </source>
</reference>
<name>U9UQG7_RHIID</name>
<organism evidence="1">
    <name type="scientific">Rhizophagus irregularis (strain DAOM 181602 / DAOM 197198 / MUCL 43194)</name>
    <name type="common">Arbuscular mycorrhizal fungus</name>
    <name type="synonym">Glomus intraradices</name>
    <dbReference type="NCBI Taxonomy" id="747089"/>
    <lineage>
        <taxon>Eukaryota</taxon>
        <taxon>Fungi</taxon>
        <taxon>Fungi incertae sedis</taxon>
        <taxon>Mucoromycota</taxon>
        <taxon>Glomeromycotina</taxon>
        <taxon>Glomeromycetes</taxon>
        <taxon>Glomerales</taxon>
        <taxon>Glomeraceae</taxon>
        <taxon>Rhizophagus</taxon>
    </lineage>
</organism>
<proteinExistence type="predicted"/>
<dbReference type="EMBL" id="KI276995">
    <property type="protein sequence ID" value="ESA20793.1"/>
    <property type="molecule type" value="Genomic_DNA"/>
</dbReference>
<accession>U9UQG7</accession>
<evidence type="ECO:0008006" key="2">
    <source>
        <dbReference type="Google" id="ProtNLM"/>
    </source>
</evidence>
<protein>
    <recommendedName>
        <fullName evidence="2">Protein kinase domain-containing protein</fullName>
    </recommendedName>
</protein>
<dbReference type="Gene3D" id="1.10.510.10">
    <property type="entry name" value="Transferase(Phosphotransferase) domain 1"/>
    <property type="match status" value="1"/>
</dbReference>
<sequence>MEQKYSNDDIIEERYDLCKECNHPYTSLDYWCQSCNAKNFQQNFKNWTSGNFNVDKLIRDSQINARNSLEKLEWIEYDNFENIEYVAKGGFGIIYKAIWKEKNIMKLFNGIMIIIIIM</sequence>
<evidence type="ECO:0000313" key="1">
    <source>
        <dbReference type="EMBL" id="ESA20793.1"/>
    </source>
</evidence>